<name>A0A2H1VEL9_SPOFR</name>
<dbReference type="EMBL" id="ODYU01002164">
    <property type="protein sequence ID" value="SOQ39310.1"/>
    <property type="molecule type" value="Genomic_DNA"/>
</dbReference>
<proteinExistence type="predicted"/>
<dbReference type="AlphaFoldDB" id="A0A2H1VEL9"/>
<protein>
    <submittedName>
        <fullName evidence="1">SFRICE_002835</fullName>
    </submittedName>
</protein>
<accession>A0A2H1VEL9</accession>
<reference evidence="1" key="1">
    <citation type="submission" date="2016-07" db="EMBL/GenBank/DDBJ databases">
        <authorList>
            <person name="Bretaudeau A."/>
        </authorList>
    </citation>
    <scope>NUCLEOTIDE SEQUENCE</scope>
    <source>
        <strain evidence="1">Rice</strain>
        <tissue evidence="1">Whole body</tissue>
    </source>
</reference>
<evidence type="ECO:0000313" key="1">
    <source>
        <dbReference type="EMBL" id="SOQ39310.1"/>
    </source>
</evidence>
<gene>
    <name evidence="1" type="ORF">SFRICE_002835</name>
</gene>
<sequence length="149" mass="17185">MSVARVRLPVDLAKMNVGVKFVTQQRRNAVPLTVLKLFMRIKMRGRRFLPSSYAAKLSVETDLIAELDVTVMRATIMRYCVDKSKLTSETDNQIKLIVVVNSVRIGNGETLVNPADFERRAPRCHLRKRFTYDPIRKLSQHRELTRTVN</sequence>
<organism evidence="1">
    <name type="scientific">Spodoptera frugiperda</name>
    <name type="common">Fall armyworm</name>
    <dbReference type="NCBI Taxonomy" id="7108"/>
    <lineage>
        <taxon>Eukaryota</taxon>
        <taxon>Metazoa</taxon>
        <taxon>Ecdysozoa</taxon>
        <taxon>Arthropoda</taxon>
        <taxon>Hexapoda</taxon>
        <taxon>Insecta</taxon>
        <taxon>Pterygota</taxon>
        <taxon>Neoptera</taxon>
        <taxon>Endopterygota</taxon>
        <taxon>Lepidoptera</taxon>
        <taxon>Glossata</taxon>
        <taxon>Ditrysia</taxon>
        <taxon>Noctuoidea</taxon>
        <taxon>Noctuidae</taxon>
        <taxon>Amphipyrinae</taxon>
        <taxon>Spodoptera</taxon>
    </lineage>
</organism>